<protein>
    <submittedName>
        <fullName evidence="3">Uncharacterized protein</fullName>
    </submittedName>
</protein>
<accession>A0A915II53</accession>
<proteinExistence type="predicted"/>
<name>A0A915II53_ROMCU</name>
<dbReference type="Proteomes" id="UP000887565">
    <property type="component" value="Unplaced"/>
</dbReference>
<dbReference type="AlphaFoldDB" id="A0A915II53"/>
<evidence type="ECO:0000313" key="2">
    <source>
        <dbReference type="Proteomes" id="UP000887565"/>
    </source>
</evidence>
<evidence type="ECO:0000256" key="1">
    <source>
        <dbReference type="SAM" id="MobiDB-lite"/>
    </source>
</evidence>
<reference evidence="3" key="1">
    <citation type="submission" date="2022-11" db="UniProtKB">
        <authorList>
            <consortium name="WormBaseParasite"/>
        </authorList>
    </citation>
    <scope>IDENTIFICATION</scope>
</reference>
<evidence type="ECO:0000313" key="3">
    <source>
        <dbReference type="WBParaSite" id="nRc.2.0.1.t13052-RA"/>
    </source>
</evidence>
<organism evidence="2 3">
    <name type="scientific">Romanomermis culicivorax</name>
    <name type="common">Nematode worm</name>
    <dbReference type="NCBI Taxonomy" id="13658"/>
    <lineage>
        <taxon>Eukaryota</taxon>
        <taxon>Metazoa</taxon>
        <taxon>Ecdysozoa</taxon>
        <taxon>Nematoda</taxon>
        <taxon>Enoplea</taxon>
        <taxon>Dorylaimia</taxon>
        <taxon>Mermithida</taxon>
        <taxon>Mermithoidea</taxon>
        <taxon>Mermithidae</taxon>
        <taxon>Romanomermis</taxon>
    </lineage>
</organism>
<dbReference type="WBParaSite" id="nRc.2.0.1.t13052-RA">
    <property type="protein sequence ID" value="nRc.2.0.1.t13052-RA"/>
    <property type="gene ID" value="nRc.2.0.1.g13052"/>
</dbReference>
<sequence>MQLPLMVHMDVQQPQQPSTSTANLDLYGQLICKRAWYEHSVIWKTQQLEEVESPKAHKTGTIDEPLTQPKLLPSMSRTGCRKTLGE</sequence>
<keyword evidence="2" id="KW-1185">Reference proteome</keyword>
<feature type="region of interest" description="Disordered" evidence="1">
    <location>
        <begin position="49"/>
        <end position="86"/>
    </location>
</feature>